<gene>
    <name evidence="2" type="ORF">ACFPUY_30955</name>
</gene>
<accession>A0ABW1C2L8</accession>
<keyword evidence="3" id="KW-1185">Reference proteome</keyword>
<evidence type="ECO:0000256" key="1">
    <source>
        <dbReference type="SAM" id="MobiDB-lite"/>
    </source>
</evidence>
<evidence type="ECO:0000313" key="2">
    <source>
        <dbReference type="EMBL" id="MFC5819542.1"/>
    </source>
</evidence>
<protein>
    <submittedName>
        <fullName evidence="2">FG-GAP repeat protein</fullName>
    </submittedName>
</protein>
<comment type="caution">
    <text evidence="2">The sequence shown here is derived from an EMBL/GenBank/DDBJ whole genome shotgun (WGS) entry which is preliminary data.</text>
</comment>
<sequence>MRRRLGAWLVLILALPGCGAPYIKGLPTAAGHSASPPTPITASTPSTGLGSRRADDVNGDGYADLFFDFGSLGVVYGSPRGLDPESRTVLPVRDEQGLSAPAVNAFELLHTDNRADFDGDGFDDILLKGCSPVPSCQDRPLISWGGPRGLRTPTPTRVPLPKDKAVEAMVAGDFDGDGVGDVALAPYDGAGAWGEGKGSLMVLYGPFSRTGLPARHTSQPTSVDFQSFTADEIDGRRSTALVAGHAEETTTQLFSADRDGLAKQGRGLQWGTVAAFGDFDGDGRRDLAVGFEAPQDGNRLTVLYGNGRRGMFEGTGAAVTGDFDGDGRDDLAFGGRSYGWQPPTPSRIFWGGAGGLRTSEAIGGMDAAPLAAGDYDGDGDDELLLAAPLSGGVPANGVKIWVTDGRRVLTSFSCGGMARGCR</sequence>
<proteinExistence type="predicted"/>
<organism evidence="2 3">
    <name type="scientific">Nonomuraea harbinensis</name>
    <dbReference type="NCBI Taxonomy" id="1286938"/>
    <lineage>
        <taxon>Bacteria</taxon>
        <taxon>Bacillati</taxon>
        <taxon>Actinomycetota</taxon>
        <taxon>Actinomycetes</taxon>
        <taxon>Streptosporangiales</taxon>
        <taxon>Streptosporangiaceae</taxon>
        <taxon>Nonomuraea</taxon>
    </lineage>
</organism>
<dbReference type="PANTHER" id="PTHR46580">
    <property type="entry name" value="SENSOR KINASE-RELATED"/>
    <property type="match status" value="1"/>
</dbReference>
<dbReference type="Pfam" id="PF13517">
    <property type="entry name" value="FG-GAP_3"/>
    <property type="match status" value="1"/>
</dbReference>
<evidence type="ECO:0000313" key="3">
    <source>
        <dbReference type="Proteomes" id="UP001596096"/>
    </source>
</evidence>
<dbReference type="Proteomes" id="UP001596096">
    <property type="component" value="Unassembled WGS sequence"/>
</dbReference>
<dbReference type="EMBL" id="JBHSNW010000019">
    <property type="protein sequence ID" value="MFC5819542.1"/>
    <property type="molecule type" value="Genomic_DNA"/>
</dbReference>
<reference evidence="3" key="1">
    <citation type="journal article" date="2019" name="Int. J. Syst. Evol. Microbiol.">
        <title>The Global Catalogue of Microorganisms (GCM) 10K type strain sequencing project: providing services to taxonomists for standard genome sequencing and annotation.</title>
        <authorList>
            <consortium name="The Broad Institute Genomics Platform"/>
            <consortium name="The Broad Institute Genome Sequencing Center for Infectious Disease"/>
            <person name="Wu L."/>
            <person name="Ma J."/>
        </authorList>
    </citation>
    <scope>NUCLEOTIDE SEQUENCE [LARGE SCALE GENOMIC DNA]</scope>
    <source>
        <strain evidence="3">CGMCC 4.7106</strain>
    </source>
</reference>
<name>A0ABW1C2L8_9ACTN</name>
<dbReference type="RefSeq" id="WP_219545205.1">
    <property type="nucleotide sequence ID" value="NZ_JAHKRN010000014.1"/>
</dbReference>
<feature type="region of interest" description="Disordered" evidence="1">
    <location>
        <begin position="29"/>
        <end position="51"/>
    </location>
</feature>
<dbReference type="Pfam" id="PF01839">
    <property type="entry name" value="FG-GAP"/>
    <property type="match status" value="1"/>
</dbReference>
<dbReference type="PANTHER" id="PTHR46580:SF2">
    <property type="entry name" value="MAM DOMAIN-CONTAINING PROTEIN"/>
    <property type="match status" value="1"/>
</dbReference>
<dbReference type="InterPro" id="IPR013517">
    <property type="entry name" value="FG-GAP"/>
</dbReference>